<dbReference type="RefSeq" id="WP_056788207.1">
    <property type="nucleotide sequence ID" value="NZ_BMWJ01000005.1"/>
</dbReference>
<keyword evidence="7" id="KW-1185">Reference proteome</keyword>
<keyword evidence="2 5" id="KW-0812">Transmembrane</keyword>
<proteinExistence type="predicted"/>
<name>A0ABS4VGX0_9ACTN</name>
<evidence type="ECO:0000256" key="4">
    <source>
        <dbReference type="ARBA" id="ARBA00023136"/>
    </source>
</evidence>
<organism evidence="6 7">
    <name type="scientific">Streptomyces clavifer</name>
    <dbReference type="NCBI Taxonomy" id="68188"/>
    <lineage>
        <taxon>Bacteria</taxon>
        <taxon>Bacillati</taxon>
        <taxon>Actinomycetota</taxon>
        <taxon>Actinomycetes</taxon>
        <taxon>Kitasatosporales</taxon>
        <taxon>Streptomycetaceae</taxon>
        <taxon>Streptomyces</taxon>
    </lineage>
</organism>
<gene>
    <name evidence="6" type="ORF">JOF59_005456</name>
</gene>
<keyword evidence="3 5" id="KW-1133">Transmembrane helix</keyword>
<evidence type="ECO:0000256" key="2">
    <source>
        <dbReference type="ARBA" id="ARBA00022692"/>
    </source>
</evidence>
<evidence type="ECO:0000256" key="3">
    <source>
        <dbReference type="ARBA" id="ARBA00022989"/>
    </source>
</evidence>
<evidence type="ECO:0000313" key="6">
    <source>
        <dbReference type="EMBL" id="MBP2363056.1"/>
    </source>
</evidence>
<dbReference type="Proteomes" id="UP001519311">
    <property type="component" value="Unassembled WGS sequence"/>
</dbReference>
<dbReference type="InterPro" id="IPR000537">
    <property type="entry name" value="UbiA_prenyltransferase"/>
</dbReference>
<keyword evidence="4 5" id="KW-0472">Membrane</keyword>
<sequence>MDTRDRPVCDGPAHPAAALALSCHPGPVAAVTVLVTALAAGSGPGFVRWVVIAAAVLTGQLSVGWCNDALDARRDAEAGRTDKPLARGAVDPSTVWGAAFTSLALCVPLSLACGPLAGAVHLAGVLGAWLYNLGLKATVLSWLPYAVGFASLPCLVTLSMPGSPWPAWWAVTAGALLGVAAHLADVLPDIDADLEAGIRGLPQRWGAARTRLLLPVPLVAASAVLVLGPAGPAGGWVSVVLAGAVAAAAAGLARGGFGRKAALAATVAVAAVDVALLLARGTAAA</sequence>
<dbReference type="PROSITE" id="PS51257">
    <property type="entry name" value="PROKAR_LIPOPROTEIN"/>
    <property type="match status" value="1"/>
</dbReference>
<dbReference type="Gene3D" id="1.10.357.140">
    <property type="entry name" value="UbiA prenyltransferase"/>
    <property type="match status" value="1"/>
</dbReference>
<feature type="transmembrane region" description="Helical" evidence="5">
    <location>
        <begin position="102"/>
        <end position="130"/>
    </location>
</feature>
<evidence type="ECO:0000313" key="7">
    <source>
        <dbReference type="Proteomes" id="UP001519311"/>
    </source>
</evidence>
<feature type="transmembrane region" description="Helical" evidence="5">
    <location>
        <begin position="208"/>
        <end position="227"/>
    </location>
</feature>
<dbReference type="CDD" id="cd13956">
    <property type="entry name" value="PT_UbiA"/>
    <property type="match status" value="1"/>
</dbReference>
<feature type="transmembrane region" description="Helical" evidence="5">
    <location>
        <begin position="142"/>
        <end position="161"/>
    </location>
</feature>
<reference evidence="6 7" key="1">
    <citation type="submission" date="2021-03" db="EMBL/GenBank/DDBJ databases">
        <title>Sequencing the genomes of 1000 actinobacteria strains.</title>
        <authorList>
            <person name="Klenk H.-P."/>
        </authorList>
    </citation>
    <scope>NUCLEOTIDE SEQUENCE [LARGE SCALE GENOMIC DNA]</scope>
    <source>
        <strain evidence="6 7">DSM 40843</strain>
    </source>
</reference>
<evidence type="ECO:0000256" key="5">
    <source>
        <dbReference type="SAM" id="Phobius"/>
    </source>
</evidence>
<feature type="transmembrane region" description="Helical" evidence="5">
    <location>
        <begin position="167"/>
        <end position="187"/>
    </location>
</feature>
<comment type="caution">
    <text evidence="6">The sequence shown here is derived from an EMBL/GenBank/DDBJ whole genome shotgun (WGS) entry which is preliminary data.</text>
</comment>
<dbReference type="EMBL" id="JAGINS010000001">
    <property type="protein sequence ID" value="MBP2363056.1"/>
    <property type="molecule type" value="Genomic_DNA"/>
</dbReference>
<feature type="transmembrane region" description="Helical" evidence="5">
    <location>
        <begin position="261"/>
        <end position="279"/>
    </location>
</feature>
<dbReference type="Pfam" id="PF01040">
    <property type="entry name" value="UbiA"/>
    <property type="match status" value="1"/>
</dbReference>
<dbReference type="InterPro" id="IPR044878">
    <property type="entry name" value="UbiA_sf"/>
</dbReference>
<accession>A0ABS4VGX0</accession>
<evidence type="ECO:0000256" key="1">
    <source>
        <dbReference type="ARBA" id="ARBA00004141"/>
    </source>
</evidence>
<protein>
    <submittedName>
        <fullName evidence="6">4-hydroxybenzoate polyprenyltransferase</fullName>
    </submittedName>
</protein>
<feature type="transmembrane region" description="Helical" evidence="5">
    <location>
        <begin position="233"/>
        <end position="254"/>
    </location>
</feature>
<comment type="subcellular location">
    <subcellularLocation>
        <location evidence="1">Membrane</location>
        <topology evidence="1">Multi-pass membrane protein</topology>
    </subcellularLocation>
</comment>